<dbReference type="GeneID" id="54485792"/>
<evidence type="ECO:0000313" key="8">
    <source>
        <dbReference type="EMBL" id="KAF2754222.1"/>
    </source>
</evidence>
<dbReference type="Pfam" id="PF04658">
    <property type="entry name" value="TAFII55_N"/>
    <property type="match status" value="1"/>
</dbReference>
<evidence type="ECO:0000256" key="1">
    <source>
        <dbReference type="ARBA" id="ARBA00004123"/>
    </source>
</evidence>
<dbReference type="InterPro" id="IPR006751">
    <property type="entry name" value="TAFII55_prot_cons_reg"/>
</dbReference>
<dbReference type="InterPro" id="IPR037817">
    <property type="entry name" value="TAF7"/>
</dbReference>
<reference evidence="8" key="1">
    <citation type="journal article" date="2020" name="Stud. Mycol.">
        <title>101 Dothideomycetes genomes: a test case for predicting lifestyles and emergence of pathogens.</title>
        <authorList>
            <person name="Haridas S."/>
            <person name="Albert R."/>
            <person name="Binder M."/>
            <person name="Bloem J."/>
            <person name="Labutti K."/>
            <person name="Salamov A."/>
            <person name="Andreopoulos B."/>
            <person name="Baker S."/>
            <person name="Barry K."/>
            <person name="Bills G."/>
            <person name="Bluhm B."/>
            <person name="Cannon C."/>
            <person name="Castanera R."/>
            <person name="Culley D."/>
            <person name="Daum C."/>
            <person name="Ezra D."/>
            <person name="Gonzalez J."/>
            <person name="Henrissat B."/>
            <person name="Kuo A."/>
            <person name="Liang C."/>
            <person name="Lipzen A."/>
            <person name="Lutzoni F."/>
            <person name="Magnuson J."/>
            <person name="Mondo S."/>
            <person name="Nolan M."/>
            <person name="Ohm R."/>
            <person name="Pangilinan J."/>
            <person name="Park H.-J."/>
            <person name="Ramirez L."/>
            <person name="Alfaro M."/>
            <person name="Sun H."/>
            <person name="Tritt A."/>
            <person name="Yoshinaga Y."/>
            <person name="Zwiers L.-H."/>
            <person name="Turgeon B."/>
            <person name="Goodwin S."/>
            <person name="Spatafora J."/>
            <person name="Crous P."/>
            <person name="Grigoriev I."/>
        </authorList>
    </citation>
    <scope>NUCLEOTIDE SEQUENCE</scope>
    <source>
        <strain evidence="8">CBS 121739</strain>
    </source>
</reference>
<dbReference type="OrthoDB" id="153872at2759"/>
<feature type="compositionally biased region" description="Acidic residues" evidence="6">
    <location>
        <begin position="390"/>
        <end position="402"/>
    </location>
</feature>
<feature type="region of interest" description="Disordered" evidence="6">
    <location>
        <begin position="334"/>
        <end position="489"/>
    </location>
</feature>
<dbReference type="PANTHER" id="PTHR12228:SF0">
    <property type="entry name" value="TATA-BOX BINDING PROTEIN ASSOCIATED FACTOR 7"/>
    <property type="match status" value="1"/>
</dbReference>
<dbReference type="Proteomes" id="UP000799437">
    <property type="component" value="Unassembled WGS sequence"/>
</dbReference>
<name>A0A6A6VUG9_9PEZI</name>
<keyword evidence="9" id="KW-1185">Reference proteome</keyword>
<dbReference type="GO" id="GO:0051123">
    <property type="term" value="P:RNA polymerase II preinitiation complex assembly"/>
    <property type="evidence" value="ECO:0007669"/>
    <property type="project" value="TreeGrafter"/>
</dbReference>
<feature type="domain" description="TAFII55 protein conserved region" evidence="7">
    <location>
        <begin position="173"/>
        <end position="337"/>
    </location>
</feature>
<feature type="compositionally biased region" description="Low complexity" evidence="6">
    <location>
        <begin position="10"/>
        <end position="23"/>
    </location>
</feature>
<keyword evidence="5" id="KW-0539">Nucleus</keyword>
<evidence type="ECO:0000256" key="2">
    <source>
        <dbReference type="ARBA" id="ARBA00009368"/>
    </source>
</evidence>
<feature type="compositionally biased region" description="Polar residues" evidence="6">
    <location>
        <begin position="434"/>
        <end position="446"/>
    </location>
</feature>
<evidence type="ECO:0000256" key="5">
    <source>
        <dbReference type="ARBA" id="ARBA00023242"/>
    </source>
</evidence>
<proteinExistence type="inferred from homology"/>
<dbReference type="RefSeq" id="XP_033596673.1">
    <property type="nucleotide sequence ID" value="XM_033744738.1"/>
</dbReference>
<dbReference type="EMBL" id="ML996581">
    <property type="protein sequence ID" value="KAF2754222.1"/>
    <property type="molecule type" value="Genomic_DNA"/>
</dbReference>
<feature type="compositionally biased region" description="Acidic residues" evidence="6">
    <location>
        <begin position="358"/>
        <end position="377"/>
    </location>
</feature>
<dbReference type="PANTHER" id="PTHR12228">
    <property type="entry name" value="TRANSCRIPTION INITIATION FACTOR TFIID 55 KD SUBUNIT-RELATED"/>
    <property type="match status" value="1"/>
</dbReference>
<gene>
    <name evidence="8" type="ORF">EJ05DRAFT_479753</name>
</gene>
<dbReference type="AlphaFoldDB" id="A0A6A6VUG9"/>
<dbReference type="GO" id="GO:0005669">
    <property type="term" value="C:transcription factor TFIID complex"/>
    <property type="evidence" value="ECO:0007669"/>
    <property type="project" value="InterPro"/>
</dbReference>
<keyword evidence="3" id="KW-0805">Transcription regulation</keyword>
<sequence>MAPLKLKLNTSGTTPTGAGSPGSVAQTPGSAPLKITFKQPGAPASATAASAGNTALTDSVAPKQKRKYTKRTKDTDGTPTAKSKKRAHDGDEAANPKRAKTKGPSIIIPPSPATGVGPGTLSRTPSISLKLKPKRQETQPKMLVIKAKGQKPERPLGVGYDSEAEDAEDDPAIESQLILRMEPGKDCDLLRKAIEERTIGEGFHVAFKFWDKEGRRVSVRIRNNYYAAILVDLPCIIEGTKSWDKKGWYKSADISQMLLVLGPAKDDKEVQNYKLPPEIQRVYDSDTQGLYQYPHGLTPPMHYVRKRRFRKRVSYRTIVAVEEEVERLIQADEAARASGGTTDYESIDPDEKAQDSGPDADEDANGDMDMEADEEMGGEAYGEVVGMADVDAEADDDDDDMMEQMMNELGNDDDQEEPITAVSANEAALHALGDSSNIALPTTETPGDSAGTPGGTDGTDQDDDDDDDDDDDGAAENEEVDEDELARQQEQAQLMEEVADLEKEVEIANSQHEQQKNPLLRKRAAQKLLSLKQDLAVKKKALRGTSEDE</sequence>
<evidence type="ECO:0000256" key="4">
    <source>
        <dbReference type="ARBA" id="ARBA00023163"/>
    </source>
</evidence>
<comment type="similarity">
    <text evidence="2">Belongs to the TAF7 family.</text>
</comment>
<accession>A0A6A6VUG9</accession>
<dbReference type="SMART" id="SM01370">
    <property type="entry name" value="TAFII55_N"/>
    <property type="match status" value="1"/>
</dbReference>
<feature type="compositionally biased region" description="Low complexity" evidence="6">
    <location>
        <begin position="40"/>
        <end position="55"/>
    </location>
</feature>
<feature type="region of interest" description="Disordered" evidence="6">
    <location>
        <begin position="1"/>
        <end position="136"/>
    </location>
</feature>
<comment type="subcellular location">
    <subcellularLocation>
        <location evidence="1">Nucleus</location>
    </subcellularLocation>
</comment>
<organism evidence="8 9">
    <name type="scientific">Pseudovirgaria hyperparasitica</name>
    <dbReference type="NCBI Taxonomy" id="470096"/>
    <lineage>
        <taxon>Eukaryota</taxon>
        <taxon>Fungi</taxon>
        <taxon>Dikarya</taxon>
        <taxon>Ascomycota</taxon>
        <taxon>Pezizomycotina</taxon>
        <taxon>Dothideomycetes</taxon>
        <taxon>Dothideomycetes incertae sedis</taxon>
        <taxon>Acrospermales</taxon>
        <taxon>Acrospermaceae</taxon>
        <taxon>Pseudovirgaria</taxon>
    </lineage>
</organism>
<evidence type="ECO:0000256" key="6">
    <source>
        <dbReference type="SAM" id="MobiDB-lite"/>
    </source>
</evidence>
<dbReference type="GO" id="GO:0016251">
    <property type="term" value="F:RNA polymerase II general transcription initiation factor activity"/>
    <property type="evidence" value="ECO:0007669"/>
    <property type="project" value="TreeGrafter"/>
</dbReference>
<feature type="compositionally biased region" description="Acidic residues" evidence="6">
    <location>
        <begin position="459"/>
        <end position="484"/>
    </location>
</feature>
<dbReference type="CDD" id="cd08047">
    <property type="entry name" value="TAF7"/>
    <property type="match status" value="1"/>
</dbReference>
<keyword evidence="4" id="KW-0804">Transcription</keyword>
<evidence type="ECO:0000256" key="3">
    <source>
        <dbReference type="ARBA" id="ARBA00023015"/>
    </source>
</evidence>
<evidence type="ECO:0000259" key="7">
    <source>
        <dbReference type="SMART" id="SM01370"/>
    </source>
</evidence>
<protein>
    <recommendedName>
        <fullName evidence="7">TAFII55 protein conserved region domain-containing protein</fullName>
    </recommendedName>
</protein>
<evidence type="ECO:0000313" key="9">
    <source>
        <dbReference type="Proteomes" id="UP000799437"/>
    </source>
</evidence>